<dbReference type="Proteomes" id="UP000789739">
    <property type="component" value="Unassembled WGS sequence"/>
</dbReference>
<gene>
    <name evidence="3" type="ORF">PBRASI_LOCUS5811</name>
</gene>
<dbReference type="Gene3D" id="3.40.50.1820">
    <property type="entry name" value="alpha/beta hydrolase"/>
    <property type="match status" value="1"/>
</dbReference>
<dbReference type="InterPro" id="IPR002921">
    <property type="entry name" value="Fungal_lipase-type"/>
</dbReference>
<feature type="domain" description="Fungal lipase-type" evidence="2">
    <location>
        <begin position="243"/>
        <end position="403"/>
    </location>
</feature>
<keyword evidence="4" id="KW-1185">Reference proteome</keyword>
<evidence type="ECO:0000313" key="3">
    <source>
        <dbReference type="EMBL" id="CAG8565361.1"/>
    </source>
</evidence>
<protein>
    <submittedName>
        <fullName evidence="3">11496_t:CDS:1</fullName>
    </submittedName>
</protein>
<dbReference type="EMBL" id="CAJVPI010000713">
    <property type="protein sequence ID" value="CAG8565361.1"/>
    <property type="molecule type" value="Genomic_DNA"/>
</dbReference>
<dbReference type="Pfam" id="PF01764">
    <property type="entry name" value="Lipase_3"/>
    <property type="match status" value="1"/>
</dbReference>
<accession>A0A9N9FVG0</accession>
<evidence type="ECO:0000256" key="1">
    <source>
        <dbReference type="SAM" id="MobiDB-lite"/>
    </source>
</evidence>
<reference evidence="3" key="1">
    <citation type="submission" date="2021-06" db="EMBL/GenBank/DDBJ databases">
        <authorList>
            <person name="Kallberg Y."/>
            <person name="Tangrot J."/>
            <person name="Rosling A."/>
        </authorList>
    </citation>
    <scope>NUCLEOTIDE SEQUENCE</scope>
    <source>
        <strain evidence="3">BR232B</strain>
    </source>
</reference>
<dbReference type="PANTHER" id="PTHR45856:SF24">
    <property type="entry name" value="FUNGAL LIPASE-LIKE DOMAIN-CONTAINING PROTEIN"/>
    <property type="match status" value="1"/>
</dbReference>
<dbReference type="GO" id="GO:0006629">
    <property type="term" value="P:lipid metabolic process"/>
    <property type="evidence" value="ECO:0007669"/>
    <property type="project" value="InterPro"/>
</dbReference>
<dbReference type="CDD" id="cd00519">
    <property type="entry name" value="Lipase_3"/>
    <property type="match status" value="1"/>
</dbReference>
<sequence>MSANMEKPTHTMSRKDLLDTTQDDLSTRKPKFHPSERYIEDRNAFTLPLVRYIGRTTSTLALSFLFDWTQVIRHPLGSVTALVAYPLASSIMIAVSLGFRTFSHIDSGELGKKLVSKMLAYEKVKQDLVDTAGDFLEDSFGLKHDQFTKMTHYVDYSDPRYMRPSFNIDVAEFMLVLSALMYEREEPSDGDYPSNDSELERYTAFIRKQAREWGLEFKSLSELGTSASPFCGAFWDPHKKFIVIAFKGTTPTDFAEWAVDATFMRTDGRTQLFGEVHEGFYRLLFGNEKKGRSKLIGNYPYRNILKNLHCIIEDIKGGDINVWVTGHSLGSALASLFYARLMRSPTDLPDNCILRDAYVFGTPCTGNDTFSVNFSSLCNTPSNRFNTCWRVIDDKDIVCRVPLGFDDPQILQYASKNYIFDYAHIGEAIRLYQDGREPKTEVDELLLMKSKGHRAVDDFSGQEKGYGFLPAFVKDHLPYRYLKALQMARPYFPNNARTRGLHKGFGSFGGGSDAKKFI</sequence>
<proteinExistence type="predicted"/>
<feature type="compositionally biased region" description="Basic and acidic residues" evidence="1">
    <location>
        <begin position="7"/>
        <end position="18"/>
    </location>
</feature>
<dbReference type="InterPro" id="IPR051218">
    <property type="entry name" value="Sec_MonoDiacylglyc_Lipase"/>
</dbReference>
<name>A0A9N9FVG0_9GLOM</name>
<dbReference type="AlphaFoldDB" id="A0A9N9FVG0"/>
<evidence type="ECO:0000313" key="4">
    <source>
        <dbReference type="Proteomes" id="UP000789739"/>
    </source>
</evidence>
<dbReference type="PANTHER" id="PTHR45856">
    <property type="entry name" value="ALPHA/BETA-HYDROLASES SUPERFAMILY PROTEIN"/>
    <property type="match status" value="1"/>
</dbReference>
<evidence type="ECO:0000259" key="2">
    <source>
        <dbReference type="Pfam" id="PF01764"/>
    </source>
</evidence>
<dbReference type="InterPro" id="IPR029058">
    <property type="entry name" value="AB_hydrolase_fold"/>
</dbReference>
<organism evidence="3 4">
    <name type="scientific">Paraglomus brasilianum</name>
    <dbReference type="NCBI Taxonomy" id="144538"/>
    <lineage>
        <taxon>Eukaryota</taxon>
        <taxon>Fungi</taxon>
        <taxon>Fungi incertae sedis</taxon>
        <taxon>Mucoromycota</taxon>
        <taxon>Glomeromycotina</taxon>
        <taxon>Glomeromycetes</taxon>
        <taxon>Paraglomerales</taxon>
        <taxon>Paraglomeraceae</taxon>
        <taxon>Paraglomus</taxon>
    </lineage>
</organism>
<dbReference type="OrthoDB" id="426718at2759"/>
<feature type="region of interest" description="Disordered" evidence="1">
    <location>
        <begin position="1"/>
        <end position="32"/>
    </location>
</feature>
<dbReference type="SUPFAM" id="SSF53474">
    <property type="entry name" value="alpha/beta-Hydrolases"/>
    <property type="match status" value="1"/>
</dbReference>
<comment type="caution">
    <text evidence="3">The sequence shown here is derived from an EMBL/GenBank/DDBJ whole genome shotgun (WGS) entry which is preliminary data.</text>
</comment>